<dbReference type="EMBL" id="JYDQ01005811">
    <property type="protein sequence ID" value="KRX71255.1"/>
    <property type="molecule type" value="Genomic_DNA"/>
</dbReference>
<proteinExistence type="predicted"/>
<comment type="caution">
    <text evidence="1">The sequence shown here is derived from an EMBL/GenBank/DDBJ whole genome shotgun (WGS) entry which is preliminary data.</text>
</comment>
<gene>
    <name evidence="1" type="ORF">T12_10410</name>
</gene>
<reference evidence="1 2" key="1">
    <citation type="submission" date="2015-01" db="EMBL/GenBank/DDBJ databases">
        <title>Evolution of Trichinella species and genotypes.</title>
        <authorList>
            <person name="Korhonen P.K."/>
            <person name="Edoardo P."/>
            <person name="Giuseppe L.R."/>
            <person name="Gasser R.B."/>
        </authorList>
    </citation>
    <scope>NUCLEOTIDE SEQUENCE [LARGE SCALE GENOMIC DNA]</scope>
    <source>
        <strain evidence="1">ISS2496</strain>
    </source>
</reference>
<evidence type="ECO:0000313" key="2">
    <source>
        <dbReference type="Proteomes" id="UP000054783"/>
    </source>
</evidence>
<sequence>MLVDIFLRDEKLREQPVEQMSIIVILYMKFQSIKSSINDSA</sequence>
<keyword evidence="2" id="KW-1185">Reference proteome</keyword>
<dbReference type="Proteomes" id="UP000054783">
    <property type="component" value="Unassembled WGS sequence"/>
</dbReference>
<protein>
    <submittedName>
        <fullName evidence="1">Uncharacterized protein</fullName>
    </submittedName>
</protein>
<accession>A0A0V0W6B0</accession>
<dbReference type="AlphaFoldDB" id="A0A0V0W6B0"/>
<organism evidence="1 2">
    <name type="scientific">Trichinella patagoniensis</name>
    <dbReference type="NCBI Taxonomy" id="990121"/>
    <lineage>
        <taxon>Eukaryota</taxon>
        <taxon>Metazoa</taxon>
        <taxon>Ecdysozoa</taxon>
        <taxon>Nematoda</taxon>
        <taxon>Enoplea</taxon>
        <taxon>Dorylaimia</taxon>
        <taxon>Trichinellida</taxon>
        <taxon>Trichinellidae</taxon>
        <taxon>Trichinella</taxon>
    </lineage>
</organism>
<evidence type="ECO:0000313" key="1">
    <source>
        <dbReference type="EMBL" id="KRX71255.1"/>
    </source>
</evidence>
<name>A0A0V0W6B0_9BILA</name>